<dbReference type="Proteomes" id="UP000480425">
    <property type="component" value="Unassembled WGS sequence"/>
</dbReference>
<dbReference type="OrthoDB" id="9805913at2"/>
<evidence type="ECO:0000256" key="3">
    <source>
        <dbReference type="ARBA" id="ARBA00022777"/>
    </source>
</evidence>
<dbReference type="Pfam" id="PF07804">
    <property type="entry name" value="HipA_C"/>
    <property type="match status" value="1"/>
</dbReference>
<comment type="caution">
    <text evidence="6">The sequence shown here is derived from an EMBL/GenBank/DDBJ whole genome shotgun (WGS) entry which is preliminary data.</text>
</comment>
<dbReference type="Pfam" id="PF13657">
    <property type="entry name" value="Couple_hipA"/>
    <property type="match status" value="1"/>
</dbReference>
<dbReference type="Gene3D" id="1.10.1070.20">
    <property type="match status" value="1"/>
</dbReference>
<protein>
    <submittedName>
        <fullName evidence="6">Type II toxin-antitoxin system HipA family toxin</fullName>
    </submittedName>
</protein>
<dbReference type="GO" id="GO:0004674">
    <property type="term" value="F:protein serine/threonine kinase activity"/>
    <property type="evidence" value="ECO:0007669"/>
    <property type="project" value="TreeGrafter"/>
</dbReference>
<evidence type="ECO:0000256" key="2">
    <source>
        <dbReference type="ARBA" id="ARBA00022679"/>
    </source>
</evidence>
<evidence type="ECO:0000256" key="1">
    <source>
        <dbReference type="ARBA" id="ARBA00010164"/>
    </source>
</evidence>
<dbReference type="PANTHER" id="PTHR37419">
    <property type="entry name" value="SERINE/THREONINE-PROTEIN KINASE TOXIN HIPA"/>
    <property type="match status" value="1"/>
</dbReference>
<feature type="domain" description="HipA-like C-terminal" evidence="4">
    <location>
        <begin position="168"/>
        <end position="385"/>
    </location>
</feature>
<sequence length="496" mass="56662">MVNTLRVMLWDEEIGRLAWDNRRRLSYFTYNPEFLKKGIEVSPLQAPVHGIRAMIPVWGEEARMYQKLPAFLADSLPDAWGNQLFELWRIQNHISNADITPLDKLSFIGKRGMGALEFLPEVAKTDKAEMIDVKSLADLAERIFIERENAHIMPEESITMQSLLTVGTSAGGRQPKAIIAINKATGEIRSGQVAGLQDYDYYILKFGDTKYSSAEIEMTYYEMAIKSGIDMMPSRLYEIDGNRNFITKRFDRDGERKLHTQTLAAISPETDSYEGLVAVCRKLHLPETDCQEVFRRLVFNVLSNNTDDHTKNFSFVMDEAGLWRLSPAYDLTYIIDTGGYLPNTGHCMYVRSKLHHISYDDAIQFAKDNGIRRADAIIKEVADSLRQFREIAKRNEVQDRWISSIESAINAHLVSWGLEDKDNSSSSFEIDGKSCTDVRIEQAYKGNFHLYASIDGRECKFIIEKNKPEYATIQETGLSNLPETMLRDLVAKYLVR</sequence>
<dbReference type="GO" id="GO:0005829">
    <property type="term" value="C:cytosol"/>
    <property type="evidence" value="ECO:0007669"/>
    <property type="project" value="TreeGrafter"/>
</dbReference>
<dbReference type="PANTHER" id="PTHR37419:SF8">
    <property type="entry name" value="TOXIN YJJJ"/>
    <property type="match status" value="1"/>
</dbReference>
<organism evidence="6 7">
    <name type="scientific">Segatella copri</name>
    <dbReference type="NCBI Taxonomy" id="165179"/>
    <lineage>
        <taxon>Bacteria</taxon>
        <taxon>Pseudomonadati</taxon>
        <taxon>Bacteroidota</taxon>
        <taxon>Bacteroidia</taxon>
        <taxon>Bacteroidales</taxon>
        <taxon>Prevotellaceae</taxon>
        <taxon>Segatella</taxon>
    </lineage>
</organism>
<evidence type="ECO:0000259" key="4">
    <source>
        <dbReference type="Pfam" id="PF07804"/>
    </source>
</evidence>
<evidence type="ECO:0000259" key="5">
    <source>
        <dbReference type="Pfam" id="PF13657"/>
    </source>
</evidence>
<reference evidence="6 7" key="1">
    <citation type="submission" date="2019-09" db="EMBL/GenBank/DDBJ databases">
        <title>Distinct polysaccharide growth profiles of human intestinal Prevotella copri isolates.</title>
        <authorList>
            <person name="Fehlner-Peach H."/>
            <person name="Magnabosco C."/>
            <person name="Raghavan V."/>
            <person name="Scher J.U."/>
            <person name="Tett A."/>
            <person name="Cox L.M."/>
            <person name="Gottsegen C."/>
            <person name="Watters A."/>
            <person name="Wiltshire- Gordon J.D."/>
            <person name="Segata N."/>
            <person name="Bonneau R."/>
            <person name="Littman D.R."/>
        </authorList>
    </citation>
    <scope>NUCLEOTIDE SEQUENCE [LARGE SCALE GENOMIC DNA]</scope>
    <source>
        <strain evidence="7">iA622</strain>
    </source>
</reference>
<dbReference type="InterPro" id="IPR017508">
    <property type="entry name" value="HipA_N1"/>
</dbReference>
<name>A0A6G1TZB0_9BACT</name>
<dbReference type="InterPro" id="IPR052028">
    <property type="entry name" value="HipA_Ser/Thr_kinase"/>
</dbReference>
<accession>A0A6G1TZB0</accession>
<keyword evidence="3" id="KW-0418">Kinase</keyword>
<feature type="domain" description="HipA N-terminal subdomain 1" evidence="5">
    <location>
        <begin position="5"/>
        <end position="118"/>
    </location>
</feature>
<dbReference type="InterPro" id="IPR012893">
    <property type="entry name" value="HipA-like_C"/>
</dbReference>
<gene>
    <name evidence="6" type="ORF">F7D73_06050</name>
</gene>
<dbReference type="RefSeq" id="WP_153123063.1">
    <property type="nucleotide sequence ID" value="NZ_VZCB01000052.1"/>
</dbReference>
<keyword evidence="2" id="KW-0808">Transferase</keyword>
<comment type="similarity">
    <text evidence="1">Belongs to the HipA Ser/Thr kinase family.</text>
</comment>
<dbReference type="AlphaFoldDB" id="A0A6G1TZB0"/>
<evidence type="ECO:0000313" key="7">
    <source>
        <dbReference type="Proteomes" id="UP000480425"/>
    </source>
</evidence>
<proteinExistence type="inferred from homology"/>
<dbReference type="EMBL" id="VZCB01000052">
    <property type="protein sequence ID" value="MQN80517.1"/>
    <property type="molecule type" value="Genomic_DNA"/>
</dbReference>
<evidence type="ECO:0000313" key="6">
    <source>
        <dbReference type="EMBL" id="MQN80517.1"/>
    </source>
</evidence>